<keyword evidence="1" id="KW-0675">Receptor</keyword>
<dbReference type="PIRSF" id="PIRSF035170">
    <property type="entry name" value="HD_phosphohydro"/>
    <property type="match status" value="1"/>
</dbReference>
<proteinExistence type="predicted"/>
<dbReference type="PANTHER" id="PTHR21174:SF0">
    <property type="entry name" value="HD PHOSPHOHYDROLASE FAMILY PROTEIN-RELATED"/>
    <property type="match status" value="1"/>
</dbReference>
<dbReference type="AlphaFoldDB" id="A0A154QH32"/>
<dbReference type="SUPFAM" id="SSF109604">
    <property type="entry name" value="HD-domain/PDEase-like"/>
    <property type="match status" value="1"/>
</dbReference>
<protein>
    <submittedName>
        <fullName evidence="1">N-methyl-D-aspartate receptor NMDAR2C subunit</fullName>
    </submittedName>
</protein>
<accession>A0A154QH32</accession>
<evidence type="ECO:0000313" key="2">
    <source>
        <dbReference type="Proteomes" id="UP000076131"/>
    </source>
</evidence>
<dbReference type="Proteomes" id="UP000076131">
    <property type="component" value="Unassembled WGS sequence"/>
</dbReference>
<reference evidence="1 2" key="1">
    <citation type="journal article" date="2016" name="MBio">
        <title>Lateral Gene Transfer in a Heavy Metal-Contaminated-Groundwater Microbial Community.</title>
        <authorList>
            <person name="Hemme C.L."/>
            <person name="Green S.J."/>
            <person name="Rishishwar L."/>
            <person name="Prakash O."/>
            <person name="Pettenato A."/>
            <person name="Chakraborty R."/>
            <person name="Deutschbauer A.M."/>
            <person name="Van Nostrand J.D."/>
            <person name="Wu L."/>
            <person name="He Z."/>
            <person name="Jordan I.K."/>
            <person name="Hazen T.C."/>
            <person name="Arkin A.P."/>
            <person name="Kostka J.E."/>
            <person name="Zhou J."/>
        </authorList>
    </citation>
    <scope>NUCLEOTIDE SEQUENCE [LARGE SCALE GENOMIC DNA]</scope>
    <source>
        <strain evidence="1 2">FW104-T7</strain>
    </source>
</reference>
<dbReference type="STRING" id="416169.RHOFW104T7_13500"/>
<keyword evidence="2" id="KW-1185">Reference proteome</keyword>
<gene>
    <name evidence="1" type="ORF">RHOFW104T7_13500</name>
</gene>
<dbReference type="InterPro" id="IPR009218">
    <property type="entry name" value="HD_phosphohydro"/>
</dbReference>
<dbReference type="eggNOG" id="COG4339">
    <property type="taxonomic scope" value="Bacteria"/>
</dbReference>
<dbReference type="RefSeq" id="WP_008433720.1">
    <property type="nucleotide sequence ID" value="NZ_LVJS01000044.1"/>
</dbReference>
<name>A0A154QH32_9GAMM</name>
<dbReference type="EMBL" id="LVJS01000044">
    <property type="protein sequence ID" value="KZC23476.1"/>
    <property type="molecule type" value="Genomic_DNA"/>
</dbReference>
<sequence length="212" mass="24512">MLHDSQMTPERWSRLMTAWGFPRRHEVFDTLVAAYSESWRHYHTAEHISACLRHLDLTTARLDAPHEVEIALWFHDAIYKPLSHDNELRSADWATAFMRDNGVATDAATRVHRLIMTTRHTGSAQTRDEAALVDIDLSILGASPPVYARYEQQVRQEYKLVSAFLYRKKRAAILRSLLERPKIYTSDCFPDAMEQQAIVNLQHAIAELEGRR</sequence>
<dbReference type="PANTHER" id="PTHR21174">
    <property type="match status" value="1"/>
</dbReference>
<comment type="caution">
    <text evidence="1">The sequence shown here is derived from an EMBL/GenBank/DDBJ whole genome shotgun (WGS) entry which is preliminary data.</text>
</comment>
<evidence type="ECO:0000313" key="1">
    <source>
        <dbReference type="EMBL" id="KZC23476.1"/>
    </source>
</evidence>
<organism evidence="1 2">
    <name type="scientific">Rhodanobacter thiooxydans</name>
    <dbReference type="NCBI Taxonomy" id="416169"/>
    <lineage>
        <taxon>Bacteria</taxon>
        <taxon>Pseudomonadati</taxon>
        <taxon>Pseudomonadota</taxon>
        <taxon>Gammaproteobacteria</taxon>
        <taxon>Lysobacterales</taxon>
        <taxon>Rhodanobacteraceae</taxon>
        <taxon>Rhodanobacter</taxon>
    </lineage>
</organism>